<dbReference type="Gene3D" id="3.40.50.150">
    <property type="entry name" value="Vaccinia Virus protein VP39"/>
    <property type="match status" value="1"/>
</dbReference>
<reference evidence="2" key="1">
    <citation type="submission" date="2023-08" db="EMBL/GenBank/DDBJ databases">
        <authorList>
            <person name="Chen Y."/>
            <person name="Shah S."/>
            <person name="Dougan E. K."/>
            <person name="Thang M."/>
            <person name="Chan C."/>
        </authorList>
    </citation>
    <scope>NUCLEOTIDE SEQUENCE</scope>
</reference>
<dbReference type="Proteomes" id="UP001178507">
    <property type="component" value="Unassembled WGS sequence"/>
</dbReference>
<feature type="domain" description="Methyltransferase FkbM" evidence="1">
    <location>
        <begin position="51"/>
        <end position="170"/>
    </location>
</feature>
<dbReference type="NCBIfam" id="TIGR01444">
    <property type="entry name" value="fkbM_fam"/>
    <property type="match status" value="1"/>
</dbReference>
<dbReference type="PANTHER" id="PTHR34203">
    <property type="entry name" value="METHYLTRANSFERASE, FKBM FAMILY PROTEIN"/>
    <property type="match status" value="1"/>
</dbReference>
<dbReference type="Pfam" id="PF05050">
    <property type="entry name" value="Methyltransf_21"/>
    <property type="match status" value="1"/>
</dbReference>
<dbReference type="InterPro" id="IPR052514">
    <property type="entry name" value="SAM-dependent_MTase"/>
</dbReference>
<comment type="caution">
    <text evidence="2">The sequence shown here is derived from an EMBL/GenBank/DDBJ whole genome shotgun (WGS) entry which is preliminary data.</text>
</comment>
<dbReference type="AlphaFoldDB" id="A0AA36MGQ6"/>
<dbReference type="SUPFAM" id="SSF53335">
    <property type="entry name" value="S-adenosyl-L-methionine-dependent methyltransferases"/>
    <property type="match status" value="1"/>
</dbReference>
<organism evidence="2 3">
    <name type="scientific">Effrenium voratum</name>
    <dbReference type="NCBI Taxonomy" id="2562239"/>
    <lineage>
        <taxon>Eukaryota</taxon>
        <taxon>Sar</taxon>
        <taxon>Alveolata</taxon>
        <taxon>Dinophyceae</taxon>
        <taxon>Suessiales</taxon>
        <taxon>Symbiodiniaceae</taxon>
        <taxon>Effrenium</taxon>
    </lineage>
</organism>
<proteinExistence type="predicted"/>
<protein>
    <recommendedName>
        <fullName evidence="1">Methyltransferase FkbM domain-containing protein</fullName>
    </recommendedName>
</protein>
<dbReference type="PANTHER" id="PTHR34203:SF15">
    <property type="entry name" value="SLL1173 PROTEIN"/>
    <property type="match status" value="1"/>
</dbReference>
<evidence type="ECO:0000313" key="2">
    <source>
        <dbReference type="EMBL" id="CAJ1370711.1"/>
    </source>
</evidence>
<gene>
    <name evidence="2" type="ORF">EVOR1521_LOCUS1217</name>
</gene>
<dbReference type="InterPro" id="IPR006342">
    <property type="entry name" value="FkbM_mtfrase"/>
</dbReference>
<accession>A0AA36MGQ6</accession>
<evidence type="ECO:0000259" key="1">
    <source>
        <dbReference type="Pfam" id="PF05050"/>
    </source>
</evidence>
<dbReference type="InterPro" id="IPR029063">
    <property type="entry name" value="SAM-dependent_MTases_sf"/>
</dbReference>
<sequence length="241" mass="26991">MQFWWQTRYASWEETSFRVFRHFVRPGAVVLDLGGWVGPTALWLAAVARKVVVLEPGDKAFDELTLNAAANRDRIGRLSLVHAALGPKRGFVQMTNRGDSADQVGVYDGQGGILSAVWSVKDLLWAFPELEEVTFVKIDVEGSERDIIPAMAGFLREKQPVMLLSIHPWALMADELEDLASHLKDLCPFLYSFHFNMTWSLTDFRIMGPTAAIMPQVADPADDVLCMWQSAPELSALPIWS</sequence>
<keyword evidence="3" id="KW-1185">Reference proteome</keyword>
<evidence type="ECO:0000313" key="3">
    <source>
        <dbReference type="Proteomes" id="UP001178507"/>
    </source>
</evidence>
<name>A0AA36MGQ6_9DINO</name>
<dbReference type="EMBL" id="CAUJNA010000033">
    <property type="protein sequence ID" value="CAJ1370711.1"/>
    <property type="molecule type" value="Genomic_DNA"/>
</dbReference>